<dbReference type="EMBL" id="JAATIS010004040">
    <property type="protein sequence ID" value="KAG2463270.1"/>
    <property type="molecule type" value="Genomic_DNA"/>
</dbReference>
<proteinExistence type="inferred from homology"/>
<evidence type="ECO:0000256" key="3">
    <source>
        <dbReference type="ARBA" id="ARBA00008295"/>
    </source>
</evidence>
<dbReference type="InterPro" id="IPR004031">
    <property type="entry name" value="PMP22/EMP/MP20/Claudin"/>
</dbReference>
<keyword evidence="7" id="KW-0965">Cell junction</keyword>
<comment type="subcellular location">
    <subcellularLocation>
        <location evidence="1">Cell junction</location>
        <location evidence="1">Tight junction</location>
    </subcellularLocation>
    <subcellularLocation>
        <location evidence="2">Cell membrane</location>
        <topology evidence="2">Multi-pass membrane protein</topology>
    </subcellularLocation>
</comment>
<evidence type="ECO:0000313" key="12">
    <source>
        <dbReference type="EMBL" id="KAG2463270.1"/>
    </source>
</evidence>
<keyword evidence="4" id="KW-0796">Tight junction</keyword>
<dbReference type="InterPro" id="IPR006187">
    <property type="entry name" value="Claudin"/>
</dbReference>
<dbReference type="AlphaFoldDB" id="A0A8X7X9C3"/>
<comment type="caution">
    <text evidence="12">The sequence shown here is derived from an EMBL/GenBank/DDBJ whole genome shotgun (WGS) entry which is preliminary data.</text>
</comment>
<dbReference type="GO" id="GO:0005198">
    <property type="term" value="F:structural molecule activity"/>
    <property type="evidence" value="ECO:0007669"/>
    <property type="project" value="InterPro"/>
</dbReference>
<dbReference type="GO" id="GO:0005923">
    <property type="term" value="C:bicellular tight junction"/>
    <property type="evidence" value="ECO:0007669"/>
    <property type="project" value="UniProtKB-SubCell"/>
</dbReference>
<evidence type="ECO:0000256" key="10">
    <source>
        <dbReference type="SAM" id="Phobius"/>
    </source>
</evidence>
<dbReference type="Pfam" id="PF00822">
    <property type="entry name" value="PMP22_Claudin"/>
    <property type="match status" value="1"/>
</dbReference>
<feature type="transmembrane region" description="Helical" evidence="10">
    <location>
        <begin position="137"/>
        <end position="160"/>
    </location>
</feature>
<comment type="similarity">
    <text evidence="3">Belongs to the claudin family.</text>
</comment>
<accession>A0A8X7X9C3</accession>
<evidence type="ECO:0000256" key="2">
    <source>
        <dbReference type="ARBA" id="ARBA00004651"/>
    </source>
</evidence>
<feature type="non-terminal residue" evidence="12">
    <location>
        <position position="1"/>
    </location>
</feature>
<dbReference type="GO" id="GO:0005886">
    <property type="term" value="C:plasma membrane"/>
    <property type="evidence" value="ECO:0007669"/>
    <property type="project" value="UniProtKB-SubCell"/>
</dbReference>
<dbReference type="Gene3D" id="1.20.140.150">
    <property type="match status" value="2"/>
</dbReference>
<keyword evidence="11" id="KW-0732">Signal</keyword>
<feature type="transmembrane region" description="Helical" evidence="10">
    <location>
        <begin position="172"/>
        <end position="196"/>
    </location>
</feature>
<organism evidence="12 13">
    <name type="scientific">Polypterus senegalus</name>
    <name type="common">Senegal bichir</name>
    <dbReference type="NCBI Taxonomy" id="55291"/>
    <lineage>
        <taxon>Eukaryota</taxon>
        <taxon>Metazoa</taxon>
        <taxon>Chordata</taxon>
        <taxon>Craniata</taxon>
        <taxon>Vertebrata</taxon>
        <taxon>Euteleostomi</taxon>
        <taxon>Actinopterygii</taxon>
        <taxon>Polypteriformes</taxon>
        <taxon>Polypteridae</taxon>
        <taxon>Polypterus</taxon>
    </lineage>
</organism>
<dbReference type="Proteomes" id="UP000886611">
    <property type="component" value="Unassembled WGS sequence"/>
</dbReference>
<evidence type="ECO:0000256" key="4">
    <source>
        <dbReference type="ARBA" id="ARBA00022427"/>
    </source>
</evidence>
<evidence type="ECO:0000256" key="6">
    <source>
        <dbReference type="ARBA" id="ARBA00022692"/>
    </source>
</evidence>
<protein>
    <submittedName>
        <fullName evidence="12">CLD18 protein</fullName>
    </submittedName>
</protein>
<dbReference type="PROSITE" id="PS01346">
    <property type="entry name" value="CLAUDIN"/>
    <property type="match status" value="2"/>
</dbReference>
<feature type="non-terminal residue" evidence="12">
    <location>
        <position position="265"/>
    </location>
</feature>
<dbReference type="PANTHER" id="PTHR12002">
    <property type="entry name" value="CLAUDIN"/>
    <property type="match status" value="1"/>
</dbReference>
<feature type="signal peptide" evidence="11">
    <location>
        <begin position="1"/>
        <end position="27"/>
    </location>
</feature>
<gene>
    <name evidence="12" type="primary">Cldn18</name>
    <name evidence="12" type="ORF">GTO96_0000996</name>
</gene>
<feature type="chain" id="PRO_5036494806" evidence="11">
    <location>
        <begin position="28"/>
        <end position="265"/>
    </location>
</feature>
<keyword evidence="6 10" id="KW-0812">Transmembrane</keyword>
<evidence type="ECO:0000256" key="11">
    <source>
        <dbReference type="SAM" id="SignalP"/>
    </source>
</evidence>
<evidence type="ECO:0000256" key="5">
    <source>
        <dbReference type="ARBA" id="ARBA00022475"/>
    </source>
</evidence>
<keyword evidence="13" id="KW-1185">Reference proteome</keyword>
<sequence>MCQIAGFFVSFLGAVAIIAATVMNSWSTQDLENDPVAAVYNTKGLWQTCETGSSGYTECRPYMTILGLPGFLGIAGIIASTAMDQWKVQDLYDNPVTSVVSSMGLWRSCVTESSGFTDCRPFFTIMGLPALVQACRALMIVGIVLATIGILVSIFALKCIKIGNMEDKAKANLTLTSGIMFAVAGVCAIAGVSVYANSIVNNFVIQTVSINMGSLQTRYNAVSYKAPTHNTIYKSGGTYNENDYKKNMASSDAGRQSNPAKFDYV</sequence>
<keyword evidence="9 10" id="KW-0472">Membrane</keyword>
<reference evidence="12 13" key="1">
    <citation type="journal article" date="2021" name="Cell">
        <title>Tracing the genetic footprints of vertebrate landing in non-teleost ray-finned fishes.</title>
        <authorList>
            <person name="Bi X."/>
            <person name="Wang K."/>
            <person name="Yang L."/>
            <person name="Pan H."/>
            <person name="Jiang H."/>
            <person name="Wei Q."/>
            <person name="Fang M."/>
            <person name="Yu H."/>
            <person name="Zhu C."/>
            <person name="Cai Y."/>
            <person name="He Y."/>
            <person name="Gan X."/>
            <person name="Zeng H."/>
            <person name="Yu D."/>
            <person name="Zhu Y."/>
            <person name="Jiang H."/>
            <person name="Qiu Q."/>
            <person name="Yang H."/>
            <person name="Zhang Y.E."/>
            <person name="Wang W."/>
            <person name="Zhu M."/>
            <person name="He S."/>
            <person name="Zhang G."/>
        </authorList>
    </citation>
    <scope>NUCLEOTIDE SEQUENCE [LARGE SCALE GENOMIC DNA]</scope>
    <source>
        <strain evidence="12">Bchr_013</strain>
    </source>
</reference>
<dbReference type="InterPro" id="IPR017974">
    <property type="entry name" value="Claudin_CS"/>
</dbReference>
<dbReference type="PRINTS" id="PR01448">
    <property type="entry name" value="CLAUDIN18"/>
</dbReference>
<evidence type="ECO:0000256" key="8">
    <source>
        <dbReference type="ARBA" id="ARBA00022989"/>
    </source>
</evidence>
<dbReference type="InterPro" id="IPR003928">
    <property type="entry name" value="Claudin18"/>
</dbReference>
<evidence type="ECO:0000313" key="13">
    <source>
        <dbReference type="Proteomes" id="UP000886611"/>
    </source>
</evidence>
<keyword evidence="5" id="KW-1003">Cell membrane</keyword>
<dbReference type="PRINTS" id="PR01077">
    <property type="entry name" value="CLAUDIN"/>
</dbReference>
<evidence type="ECO:0000256" key="9">
    <source>
        <dbReference type="ARBA" id="ARBA00023136"/>
    </source>
</evidence>
<keyword evidence="8 10" id="KW-1133">Transmembrane helix</keyword>
<evidence type="ECO:0000256" key="7">
    <source>
        <dbReference type="ARBA" id="ARBA00022949"/>
    </source>
</evidence>
<name>A0A8X7X9C3_POLSE</name>
<evidence type="ECO:0000256" key="1">
    <source>
        <dbReference type="ARBA" id="ARBA00004435"/>
    </source>
</evidence>